<reference evidence="2 3" key="1">
    <citation type="journal article" date="2019" name="Int. J. Syst. Evol. Microbiol.">
        <title>The Global Catalogue of Microorganisms (GCM) 10K type strain sequencing project: providing services to taxonomists for standard genome sequencing and annotation.</title>
        <authorList>
            <consortium name="The Broad Institute Genomics Platform"/>
            <consortium name="The Broad Institute Genome Sequencing Center for Infectious Disease"/>
            <person name="Wu L."/>
            <person name="Ma J."/>
        </authorList>
    </citation>
    <scope>NUCLEOTIDE SEQUENCE [LARGE SCALE GENOMIC DNA]</scope>
    <source>
        <strain evidence="2 3">JCM 15089</strain>
    </source>
</reference>
<organism evidence="2 3">
    <name type="scientific">Rhizomicrobium electricum</name>
    <dbReference type="NCBI Taxonomy" id="480070"/>
    <lineage>
        <taxon>Bacteria</taxon>
        <taxon>Pseudomonadati</taxon>
        <taxon>Pseudomonadota</taxon>
        <taxon>Alphaproteobacteria</taxon>
        <taxon>Micropepsales</taxon>
        <taxon>Micropepsaceae</taxon>
        <taxon>Rhizomicrobium</taxon>
    </lineage>
</organism>
<evidence type="ECO:0000256" key="1">
    <source>
        <dbReference type="SAM" id="Phobius"/>
    </source>
</evidence>
<evidence type="ECO:0000313" key="2">
    <source>
        <dbReference type="EMBL" id="GAA0567162.1"/>
    </source>
</evidence>
<sequence length="78" mass="8809">MIRTVLVFLLLVFGGFFVGLYVAYDEFDPCRALAVEKARRAALPTGVAEVWTTITTERRDRLSCSRSLIASWRARIAD</sequence>
<evidence type="ECO:0000313" key="3">
    <source>
        <dbReference type="Proteomes" id="UP001499951"/>
    </source>
</evidence>
<proteinExistence type="predicted"/>
<dbReference type="Proteomes" id="UP001499951">
    <property type="component" value="Unassembled WGS sequence"/>
</dbReference>
<keyword evidence="1" id="KW-1133">Transmembrane helix</keyword>
<gene>
    <name evidence="2" type="ORF">GCM10008942_14590</name>
</gene>
<feature type="transmembrane region" description="Helical" evidence="1">
    <location>
        <begin position="6"/>
        <end position="24"/>
    </location>
</feature>
<keyword evidence="1" id="KW-0812">Transmembrane</keyword>
<protein>
    <submittedName>
        <fullName evidence="2">Uncharacterized protein</fullName>
    </submittedName>
</protein>
<keyword evidence="3" id="KW-1185">Reference proteome</keyword>
<comment type="caution">
    <text evidence="2">The sequence shown here is derived from an EMBL/GenBank/DDBJ whole genome shotgun (WGS) entry which is preliminary data.</text>
</comment>
<keyword evidence="1" id="KW-0472">Membrane</keyword>
<name>A0ABN1EJW3_9PROT</name>
<dbReference type="RefSeq" id="WP_166933010.1">
    <property type="nucleotide sequence ID" value="NZ_BAAADD010000003.1"/>
</dbReference>
<accession>A0ABN1EJW3</accession>
<dbReference type="EMBL" id="BAAADD010000003">
    <property type="protein sequence ID" value="GAA0567162.1"/>
    <property type="molecule type" value="Genomic_DNA"/>
</dbReference>